<keyword evidence="3" id="KW-0378">Hydrolase</keyword>
<keyword evidence="4" id="KW-1185">Reference proteome</keyword>
<dbReference type="Gene3D" id="2.60.420.10">
    <property type="entry name" value="Maltose phosphorylase, domain 3"/>
    <property type="match status" value="1"/>
</dbReference>
<dbReference type="GO" id="GO:0005975">
    <property type="term" value="P:carbohydrate metabolic process"/>
    <property type="evidence" value="ECO:0007669"/>
    <property type="project" value="InterPro"/>
</dbReference>
<dbReference type="SUPFAM" id="SSF48208">
    <property type="entry name" value="Six-hairpin glycosidases"/>
    <property type="match status" value="1"/>
</dbReference>
<dbReference type="EMBL" id="ML994617">
    <property type="protein sequence ID" value="KAF2191224.1"/>
    <property type="molecule type" value="Genomic_DNA"/>
</dbReference>
<dbReference type="InterPro" id="IPR012341">
    <property type="entry name" value="6hp_glycosidase-like_sf"/>
</dbReference>
<dbReference type="GO" id="GO:0016787">
    <property type="term" value="F:hydrolase activity"/>
    <property type="evidence" value="ECO:0007669"/>
    <property type="project" value="UniProtKB-KW"/>
</dbReference>
<dbReference type="Gene3D" id="2.60.120.560">
    <property type="entry name" value="Exo-inulinase, domain 1"/>
    <property type="match status" value="1"/>
</dbReference>
<dbReference type="Pfam" id="PF17389">
    <property type="entry name" value="Bac_rhamnosid6H"/>
    <property type="match status" value="1"/>
</dbReference>
<dbReference type="OrthoDB" id="10036721at2759"/>
<dbReference type="AlphaFoldDB" id="A0A6A6EHP9"/>
<evidence type="ECO:0000313" key="3">
    <source>
        <dbReference type="EMBL" id="KAF2191224.1"/>
    </source>
</evidence>
<feature type="domain" description="Alpha-L-rhamnosidase six-hairpin glycosidase" evidence="1">
    <location>
        <begin position="386"/>
        <end position="610"/>
    </location>
</feature>
<dbReference type="Proteomes" id="UP000800200">
    <property type="component" value="Unassembled WGS sequence"/>
</dbReference>
<evidence type="ECO:0000259" key="2">
    <source>
        <dbReference type="Pfam" id="PF17390"/>
    </source>
</evidence>
<protein>
    <submittedName>
        <fullName evidence="3">Glycoside hydrolase family 78 protein</fullName>
    </submittedName>
</protein>
<feature type="domain" description="Alpha-L-rhamnosidase C-terminal" evidence="2">
    <location>
        <begin position="758"/>
        <end position="812"/>
    </location>
</feature>
<dbReference type="Gene3D" id="1.50.10.10">
    <property type="match status" value="1"/>
</dbReference>
<accession>A0A6A6EHP9</accession>
<sequence length="838" mass="90380">MIVKRLARFTIIALEGALASPAVHSRTLKSADVFLPVGVGVGSAPQIQTGRFVPFTLDQIFSVATLDYGVERAGYPFFDVSSLSGPVQIEVKYSEPFDGLNHPFGDGPYCYSNQMGNSFRVETFNVTSKGRLASSLLQGGQKWQSMRLLTNGTISFSNVGYEATIDTIEPEGLPGQFSSDDETLNEIWKLGARAATAACVDKSTQKAIWEVDPVKGVFARSLRPSLSVKATSFANYTLEFDTKIERGGSWWSVAAPISGSAYTMLLTGELPENRRFANTNTTLTPPNTISLGYGVDFVNQTTLASWTLDVFKVPFPVRENTWYRISVSLSPSRYLSVSIGSTQVFNVSMTTYPLATGAFSGSFGFGAYQDQAAYFMNAHVYDTINGSTLYLNNLTNQDVLAEYGTQANIESVCLDGPKRDRLVWLGDFLHTARIIPVSTSRTDQARGTLQFLLDSQLPDGQLNISPNLGYELKSTATAFAPSGSFGLPDYQILGLISFHDHVRSSNDLDWAQSAWPQWQKQIDWLLRRINNSTGLVTLTGRFAFIGAIDGGSAVSCAAVQGLNGAADVATGLGDTQSATRYRTAAASLADAINARLWNDKSGAYGFSLADLEDISVMGTAFCITSGVASSNRTARSLAALSRLRLGPGYKDYTQLSSTDPTVNISPNTNGFLLSALFLGNASARAGELIKSLWSPMLPGTQARNKTAVGTSWEYVNSVTLQPGLSLFTSLSHPWGGAPTYILTEWVAGLRPAIGSKGFGYRRWIVAPETGVQIGLKSASAKVVTAYGGDLSVEWKVQSGKMHVNIRAPTGTDGCFVYGDKVVRLSSKSVYEFSVDIPV</sequence>
<dbReference type="InterPro" id="IPR035396">
    <property type="entry name" value="Bac_rhamnosid6H"/>
</dbReference>
<proteinExistence type="predicted"/>
<evidence type="ECO:0000259" key="1">
    <source>
        <dbReference type="Pfam" id="PF17389"/>
    </source>
</evidence>
<dbReference type="PANTHER" id="PTHR34987:SF4">
    <property type="entry name" value="ALPHA-L-RHAMNOSIDASE C-TERMINAL DOMAIN-CONTAINING PROTEIN"/>
    <property type="match status" value="1"/>
</dbReference>
<dbReference type="InterPro" id="IPR008928">
    <property type="entry name" value="6-hairpin_glycosidase_sf"/>
</dbReference>
<dbReference type="Pfam" id="PF17390">
    <property type="entry name" value="Bac_rhamnosid_C"/>
    <property type="match status" value="1"/>
</dbReference>
<name>A0A6A6EHP9_9PEZI</name>
<reference evidence="3" key="1">
    <citation type="journal article" date="2020" name="Stud. Mycol.">
        <title>101 Dothideomycetes genomes: a test case for predicting lifestyles and emergence of pathogens.</title>
        <authorList>
            <person name="Haridas S."/>
            <person name="Albert R."/>
            <person name="Binder M."/>
            <person name="Bloem J."/>
            <person name="Labutti K."/>
            <person name="Salamov A."/>
            <person name="Andreopoulos B."/>
            <person name="Baker S."/>
            <person name="Barry K."/>
            <person name="Bills G."/>
            <person name="Bluhm B."/>
            <person name="Cannon C."/>
            <person name="Castanera R."/>
            <person name="Culley D."/>
            <person name="Daum C."/>
            <person name="Ezra D."/>
            <person name="Gonzalez J."/>
            <person name="Henrissat B."/>
            <person name="Kuo A."/>
            <person name="Liang C."/>
            <person name="Lipzen A."/>
            <person name="Lutzoni F."/>
            <person name="Magnuson J."/>
            <person name="Mondo S."/>
            <person name="Nolan M."/>
            <person name="Ohm R."/>
            <person name="Pangilinan J."/>
            <person name="Park H.-J."/>
            <person name="Ramirez L."/>
            <person name="Alfaro M."/>
            <person name="Sun H."/>
            <person name="Tritt A."/>
            <person name="Yoshinaga Y."/>
            <person name="Zwiers L.-H."/>
            <person name="Turgeon B."/>
            <person name="Goodwin S."/>
            <person name="Spatafora J."/>
            <person name="Crous P."/>
            <person name="Grigoriev I."/>
        </authorList>
    </citation>
    <scope>NUCLEOTIDE SEQUENCE</scope>
    <source>
        <strain evidence="3">CBS 207.26</strain>
    </source>
</reference>
<organism evidence="3 4">
    <name type="scientific">Zopfia rhizophila CBS 207.26</name>
    <dbReference type="NCBI Taxonomy" id="1314779"/>
    <lineage>
        <taxon>Eukaryota</taxon>
        <taxon>Fungi</taxon>
        <taxon>Dikarya</taxon>
        <taxon>Ascomycota</taxon>
        <taxon>Pezizomycotina</taxon>
        <taxon>Dothideomycetes</taxon>
        <taxon>Dothideomycetes incertae sedis</taxon>
        <taxon>Zopfiaceae</taxon>
        <taxon>Zopfia</taxon>
    </lineage>
</organism>
<dbReference type="PANTHER" id="PTHR34987">
    <property type="entry name" value="C, PUTATIVE (AFU_ORTHOLOGUE AFUA_3G02880)-RELATED"/>
    <property type="match status" value="1"/>
</dbReference>
<evidence type="ECO:0000313" key="4">
    <source>
        <dbReference type="Proteomes" id="UP000800200"/>
    </source>
</evidence>
<gene>
    <name evidence="3" type="ORF">K469DRAFT_622704</name>
</gene>
<dbReference type="InterPro" id="IPR035398">
    <property type="entry name" value="Bac_rhamnosid_C"/>
</dbReference>